<comment type="subcellular location">
    <subcellularLocation>
        <location evidence="1">Nucleus</location>
    </subcellularLocation>
</comment>
<organism evidence="7 8">
    <name type="scientific">Sesamum indicum</name>
    <name type="common">Oriental sesame</name>
    <name type="synonym">Sesamum orientale</name>
    <dbReference type="NCBI Taxonomy" id="4182"/>
    <lineage>
        <taxon>Eukaryota</taxon>
        <taxon>Viridiplantae</taxon>
        <taxon>Streptophyta</taxon>
        <taxon>Embryophyta</taxon>
        <taxon>Tracheophyta</taxon>
        <taxon>Spermatophyta</taxon>
        <taxon>Magnoliopsida</taxon>
        <taxon>eudicotyledons</taxon>
        <taxon>Gunneridae</taxon>
        <taxon>Pentapetalae</taxon>
        <taxon>asterids</taxon>
        <taxon>lamiids</taxon>
        <taxon>Lamiales</taxon>
        <taxon>Pedaliaceae</taxon>
        <taxon>Sesamum</taxon>
    </lineage>
</organism>
<evidence type="ECO:0000256" key="2">
    <source>
        <dbReference type="ARBA" id="ARBA00023015"/>
    </source>
</evidence>
<dbReference type="PANTHER" id="PTHR13935:SF63">
    <property type="entry name" value="BHLH DOMAIN-CONTAINING PROTEIN"/>
    <property type="match status" value="1"/>
</dbReference>
<gene>
    <name evidence="8" type="primary">LOC105178626</name>
</gene>
<dbReference type="GO" id="GO:0000981">
    <property type="term" value="F:DNA-binding transcription factor activity, RNA polymerase II-specific"/>
    <property type="evidence" value="ECO:0007669"/>
    <property type="project" value="TreeGrafter"/>
</dbReference>
<keyword evidence="5" id="KW-0175">Coiled coil</keyword>
<dbReference type="PANTHER" id="PTHR13935">
    <property type="entry name" value="ACHAETE-SCUTE TRANSCRIPTION FACTOR-RELATED"/>
    <property type="match status" value="1"/>
</dbReference>
<dbReference type="InterPro" id="IPR015660">
    <property type="entry name" value="MASH1/Ascl1a-like"/>
</dbReference>
<protein>
    <submittedName>
        <fullName evidence="8">Uncharacterized protein LOC105178626 isoform X1</fullName>
    </submittedName>
</protein>
<keyword evidence="4" id="KW-0539">Nucleus</keyword>
<dbReference type="Proteomes" id="UP000504604">
    <property type="component" value="Linkage group LG16"/>
</dbReference>
<evidence type="ECO:0000313" key="7">
    <source>
        <dbReference type="Proteomes" id="UP000504604"/>
    </source>
</evidence>
<dbReference type="RefSeq" id="XP_011100438.1">
    <property type="nucleotide sequence ID" value="XM_011102136.2"/>
</dbReference>
<dbReference type="InParanoid" id="A0A6I9UPI4"/>
<dbReference type="GO" id="GO:0090575">
    <property type="term" value="C:RNA polymerase II transcription regulator complex"/>
    <property type="evidence" value="ECO:0007669"/>
    <property type="project" value="TreeGrafter"/>
</dbReference>
<dbReference type="InterPro" id="IPR036638">
    <property type="entry name" value="HLH_DNA-bd_sf"/>
</dbReference>
<evidence type="ECO:0000256" key="4">
    <source>
        <dbReference type="ARBA" id="ARBA00023242"/>
    </source>
</evidence>
<evidence type="ECO:0000256" key="5">
    <source>
        <dbReference type="SAM" id="Coils"/>
    </source>
</evidence>
<feature type="domain" description="BHLH" evidence="6">
    <location>
        <begin position="21"/>
        <end position="75"/>
    </location>
</feature>
<dbReference type="GeneID" id="105178626"/>
<keyword evidence="7" id="KW-1185">Reference proteome</keyword>
<dbReference type="Gene3D" id="4.10.280.10">
    <property type="entry name" value="Helix-loop-helix DNA-binding domain"/>
    <property type="match status" value="1"/>
</dbReference>
<reference evidence="8" key="1">
    <citation type="submission" date="2025-08" db="UniProtKB">
        <authorList>
            <consortium name="RefSeq"/>
        </authorList>
    </citation>
    <scope>IDENTIFICATION</scope>
</reference>
<evidence type="ECO:0000259" key="6">
    <source>
        <dbReference type="PROSITE" id="PS50888"/>
    </source>
</evidence>
<evidence type="ECO:0000256" key="3">
    <source>
        <dbReference type="ARBA" id="ARBA00023163"/>
    </source>
</evidence>
<dbReference type="OrthoDB" id="752507at2759"/>
<dbReference type="InterPro" id="IPR011598">
    <property type="entry name" value="bHLH_dom"/>
</dbReference>
<proteinExistence type="predicted"/>
<feature type="coiled-coil region" evidence="5">
    <location>
        <begin position="65"/>
        <end position="92"/>
    </location>
</feature>
<evidence type="ECO:0000256" key="1">
    <source>
        <dbReference type="ARBA" id="ARBA00004123"/>
    </source>
</evidence>
<accession>A0A6I9UPI4</accession>
<dbReference type="GO" id="GO:0046983">
    <property type="term" value="F:protein dimerization activity"/>
    <property type="evidence" value="ECO:0007669"/>
    <property type="project" value="InterPro"/>
</dbReference>
<keyword evidence="3" id="KW-0804">Transcription</keyword>
<sequence length="222" mass="24842">MGKPAGWCSSSSTSALGKLTAPRIERKVIEKNRRNRMKGLCSNLISLLPNHTSKQLKGLPLPYQIDEAVEYIQSMKMRVEEMRQKKESLFARNRCDACKNQTTSKSPTLVEVHDMGPNLDVIIANGLNDSTFRDIIRFVHQHGVEVASASFSRDGNSAVQILQDKVGKSKLSFGGQTISRKLKELVCGASTSEVMVSQLNLWDYEIESDDIWGFEIPQLLQE</sequence>
<dbReference type="SUPFAM" id="SSF47459">
    <property type="entry name" value="HLH, helix-loop-helix DNA-binding domain"/>
    <property type="match status" value="1"/>
</dbReference>
<evidence type="ECO:0000313" key="8">
    <source>
        <dbReference type="RefSeq" id="XP_011100438.1"/>
    </source>
</evidence>
<dbReference type="GO" id="GO:0000977">
    <property type="term" value="F:RNA polymerase II transcription regulatory region sequence-specific DNA binding"/>
    <property type="evidence" value="ECO:0007669"/>
    <property type="project" value="TreeGrafter"/>
</dbReference>
<dbReference type="KEGG" id="sind:105178626"/>
<name>A0A6I9UPI4_SESIN</name>
<keyword evidence="2" id="KW-0805">Transcription regulation</keyword>
<dbReference type="PROSITE" id="PS50888">
    <property type="entry name" value="BHLH"/>
    <property type="match status" value="1"/>
</dbReference>
<dbReference type="AlphaFoldDB" id="A0A6I9UPI4"/>